<dbReference type="GO" id="GO:0005634">
    <property type="term" value="C:nucleus"/>
    <property type="evidence" value="ECO:0007669"/>
    <property type="project" value="UniProtKB-SubCell"/>
</dbReference>
<evidence type="ECO:0000256" key="2">
    <source>
        <dbReference type="ARBA" id="ARBA00023015"/>
    </source>
</evidence>
<feature type="domain" description="Bromodomain associated" evidence="6">
    <location>
        <begin position="3"/>
        <end position="80"/>
    </location>
</feature>
<feature type="compositionally biased region" description="Basic and acidic residues" evidence="5">
    <location>
        <begin position="321"/>
        <end position="334"/>
    </location>
</feature>
<dbReference type="CDD" id="cd00076">
    <property type="entry name" value="HFD_SF"/>
    <property type="match status" value="1"/>
</dbReference>
<keyword evidence="4" id="KW-0539">Nucleus</keyword>
<proteinExistence type="predicted"/>
<dbReference type="GO" id="GO:0046982">
    <property type="term" value="F:protein heterodimerization activity"/>
    <property type="evidence" value="ECO:0007669"/>
    <property type="project" value="InterPro"/>
</dbReference>
<dbReference type="Pfam" id="PF07524">
    <property type="entry name" value="Bromo_TP"/>
    <property type="match status" value="1"/>
</dbReference>
<dbReference type="AlphaFoldDB" id="A3M0E4"/>
<dbReference type="EMBL" id="CP000502">
    <property type="protein sequence ID" value="ABN68510.2"/>
    <property type="molecule type" value="Genomic_DNA"/>
</dbReference>
<dbReference type="KEGG" id="pic:PICST_64106"/>
<dbReference type="OMA" id="NGFDKCK"/>
<dbReference type="InParanoid" id="A3M0E4"/>
<keyword evidence="3" id="KW-0804">Transcription</keyword>
<evidence type="ECO:0000259" key="6">
    <source>
        <dbReference type="SMART" id="SM00576"/>
    </source>
</evidence>
<evidence type="ECO:0000256" key="4">
    <source>
        <dbReference type="ARBA" id="ARBA00023242"/>
    </source>
</evidence>
<dbReference type="SMART" id="SM00576">
    <property type="entry name" value="BTP"/>
    <property type="match status" value="1"/>
</dbReference>
<dbReference type="STRING" id="322104.A3M0E4"/>
<evidence type="ECO:0000313" key="8">
    <source>
        <dbReference type="Proteomes" id="UP000002258"/>
    </source>
</evidence>
<evidence type="ECO:0000256" key="1">
    <source>
        <dbReference type="ARBA" id="ARBA00004123"/>
    </source>
</evidence>
<evidence type="ECO:0000313" key="7">
    <source>
        <dbReference type="EMBL" id="ABN68510.2"/>
    </source>
</evidence>
<keyword evidence="2" id="KW-0805">Transcription regulation</keyword>
<dbReference type="InterPro" id="IPR009072">
    <property type="entry name" value="Histone-fold"/>
</dbReference>
<evidence type="ECO:0000256" key="5">
    <source>
        <dbReference type="SAM" id="MobiDB-lite"/>
    </source>
</evidence>
<name>A3M0E4_PICST</name>
<organism evidence="7 8">
    <name type="scientific">Scheffersomyces stipitis (strain ATCC 58785 / CBS 6054 / NBRC 10063 / NRRL Y-11545)</name>
    <name type="common">Yeast</name>
    <name type="synonym">Pichia stipitis</name>
    <dbReference type="NCBI Taxonomy" id="322104"/>
    <lineage>
        <taxon>Eukaryota</taxon>
        <taxon>Fungi</taxon>
        <taxon>Dikarya</taxon>
        <taxon>Ascomycota</taxon>
        <taxon>Saccharomycotina</taxon>
        <taxon>Pichiomycetes</taxon>
        <taxon>Debaryomycetaceae</taxon>
        <taxon>Scheffersomyces</taxon>
    </lineage>
</organism>
<dbReference type="OrthoDB" id="5402929at2759"/>
<accession>A3M0E4</accession>
<dbReference type="RefSeq" id="XP_001386539.2">
    <property type="nucleotide sequence ID" value="XM_001386502.1"/>
</dbReference>
<dbReference type="Proteomes" id="UP000002258">
    <property type="component" value="Chromosome 8"/>
</dbReference>
<dbReference type="GeneID" id="4840958"/>
<sequence length="358" mass="41696">MDESFHFALLRISIAQILKSHGFDKCKPSTLNIVTDLAIQYLKKLVLETISCSQTRTRSNNIEIQDITQALIMIEAIKPDDYLKLDDSKDSKYNTKSLDSFVNWVRFSDSDRVARELNEFPTALVRNLIDKRKLDLDDGETDQEKKKRKHKERQEYYNQLKLNEISNLHGEDYGEEEEEDEYSISTKDKFSWLNYLIEKDLKLGHDLKFLNSSLSAEFLKFQNDTKLHPVVNGMGKRSQQLKHQLHNFNKYDYLVISIDNEKDENEDENGADLDVKPSDSLIRLLPYNLQYDKYLVDEDLDQYVEYMERHEMGAEEDTGHDEDNGHGVNDHVIDQEGDDDNLIIRDEGIGGENSLMLT</sequence>
<dbReference type="eggNOG" id="ENOG502S96D">
    <property type="taxonomic scope" value="Eukaryota"/>
</dbReference>
<protein>
    <submittedName>
        <fullName evidence="7">TBP-complexed protein (TAF 2)</fullName>
    </submittedName>
</protein>
<gene>
    <name evidence="7" type="primary">TAF47</name>
    <name evidence="7" type="ORF">PICST_64106</name>
</gene>
<keyword evidence="8" id="KW-1185">Reference proteome</keyword>
<reference evidence="7 8" key="1">
    <citation type="journal article" date="2007" name="Nat. Biotechnol.">
        <title>Genome sequence of the lignocellulose-bioconverting and xylose-fermenting yeast Pichia stipitis.</title>
        <authorList>
            <person name="Jeffries T.W."/>
            <person name="Grigoriev I.V."/>
            <person name="Grimwood J."/>
            <person name="Laplaza J.M."/>
            <person name="Aerts A."/>
            <person name="Salamov A."/>
            <person name="Schmutz J."/>
            <person name="Lindquist E."/>
            <person name="Dehal P."/>
            <person name="Shapiro H."/>
            <person name="Jin Y.S."/>
            <person name="Passoth V."/>
            <person name="Richardson P.M."/>
        </authorList>
    </citation>
    <scope>NUCLEOTIDE SEQUENCE [LARGE SCALE GENOMIC DNA]</scope>
    <source>
        <strain evidence="8">ATCC 58785 / CBS 6054 / NBRC 10063 / NRRL Y-11545</strain>
    </source>
</reference>
<feature type="region of interest" description="Disordered" evidence="5">
    <location>
        <begin position="315"/>
        <end position="346"/>
    </location>
</feature>
<dbReference type="InterPro" id="IPR006565">
    <property type="entry name" value="BTP"/>
</dbReference>
<dbReference type="FunCoup" id="A3M0E4">
    <property type="interactions" value="279"/>
</dbReference>
<dbReference type="HOGENOM" id="CLU_039858_0_0_1"/>
<dbReference type="Gene3D" id="1.10.20.10">
    <property type="entry name" value="Histone, subunit A"/>
    <property type="match status" value="1"/>
</dbReference>
<evidence type="ECO:0000256" key="3">
    <source>
        <dbReference type="ARBA" id="ARBA00023163"/>
    </source>
</evidence>
<comment type="subcellular location">
    <subcellularLocation>
        <location evidence="1">Nucleus</location>
    </subcellularLocation>
</comment>